<keyword evidence="4 8" id="KW-0805">Transcription regulation</keyword>
<keyword evidence="11" id="KW-1185">Reference proteome</keyword>
<protein>
    <recommendedName>
        <fullName evidence="3 8">Mediator of RNA polymerase II transcription subunit 17</fullName>
    </recommendedName>
    <alternativeName>
        <fullName evidence="7 8">Mediator complex subunit 17</fullName>
    </alternativeName>
</protein>
<keyword evidence="5 8" id="KW-0804">Transcription</keyword>
<dbReference type="GO" id="GO:0006357">
    <property type="term" value="P:regulation of transcription by RNA polymerase II"/>
    <property type="evidence" value="ECO:0007669"/>
    <property type="project" value="InterPro"/>
</dbReference>
<proteinExistence type="inferred from homology"/>
<feature type="compositionally biased region" description="Basic and acidic residues" evidence="9">
    <location>
        <begin position="30"/>
        <end position="54"/>
    </location>
</feature>
<evidence type="ECO:0000256" key="7">
    <source>
        <dbReference type="ARBA" id="ARBA00032014"/>
    </source>
</evidence>
<keyword evidence="6 8" id="KW-0539">Nucleus</keyword>
<dbReference type="PANTHER" id="PTHR13114">
    <property type="entry name" value="MEDIATOR OF RNA POLYMERASE II TRANSCRIPTION SUBUNIT 17"/>
    <property type="match status" value="1"/>
</dbReference>
<dbReference type="PANTHER" id="PTHR13114:SF7">
    <property type="entry name" value="MEDIATOR OF RNA POLYMERASE II TRANSCRIPTION SUBUNIT 17"/>
    <property type="match status" value="1"/>
</dbReference>
<evidence type="ECO:0000313" key="10">
    <source>
        <dbReference type="EMBL" id="KAK1750229.1"/>
    </source>
</evidence>
<keyword evidence="8" id="KW-0010">Activator</keyword>
<dbReference type="Proteomes" id="UP001239445">
    <property type="component" value="Unassembled WGS sequence"/>
</dbReference>
<evidence type="ECO:0000256" key="6">
    <source>
        <dbReference type="ARBA" id="ARBA00023242"/>
    </source>
</evidence>
<comment type="subcellular location">
    <subcellularLocation>
        <location evidence="1 8">Nucleus</location>
    </subcellularLocation>
</comment>
<sequence>MEPPGLSLRPAPPPDRGPRNVAEFIQRMKAEPDGFRSLNADDLRKQIEANRNNDDGDIEMENDDNIEDSSTKPKELSAARDEIFQSIIIANRAATTARDLVSLLLTKENPNGAGSTLSSELRNLVGIGTLGATALAAPTALSQARIPDNKMVMVGMRLQSFTKAAGLFESAETRLATEINLETTYWNEVRATGERGWSVFRHPDEPHTMGVKFGFSNAAPDFKANSIAPLRRAEDGTVRLEHGRMTGVSKRIQVTITQGNKVIGRSRLPQPQQDDDVKEARDTVFAQELWHELTRESRTLLAYGVHLKADAVTFTDDAGRVVSFRLVTLGEEAVEHGSEPDDGEADRINDTLHLLLIQAHRQNELKGPEFSNPGSNRGSTPVYCLLLPLLTQHAHELIIQKCISFLSSLCSVLRRAGISPPPSFTLTEPPLTGSSTESLANGLLNPPAAEFDLTLTSTARLRITARPSPAFSTRFQVFLLPPLGGDSSDIKANPLSWSYPPASHDPSRPPPATAAAAAAAEILYESPTKLFQYLGGAVPRALAWYCYDTIFPQLNNVSGDSGMSWKVDRFGTAIIDEHSGSGIQFGFRLEDMRLTAQADATSGQDSATQRVWEWGPGAGESTIHQAVLALFDNAEAP</sequence>
<evidence type="ECO:0000256" key="1">
    <source>
        <dbReference type="ARBA" id="ARBA00004123"/>
    </source>
</evidence>
<comment type="caution">
    <text evidence="10">The sequence shown here is derived from an EMBL/GenBank/DDBJ whole genome shotgun (WGS) entry which is preliminary data.</text>
</comment>
<dbReference type="AlphaFoldDB" id="A0AAJ0B3Q4"/>
<comment type="function">
    <text evidence="8">Component of the Mediator complex, a coactivator involved in the regulated transcription of nearly all RNA polymerase II-dependent genes. Mediator functions as a bridge to convey information from gene-specific regulatory proteins to the basal RNA polymerase II transcription machinery. Mediator is recruited to promoters by direct interactions with regulatory proteins and serves as a scaffold for the assembly of a functional preinitiation complex with RNA polymerase II and the general transcription factors.</text>
</comment>
<feature type="compositionally biased region" description="Acidic residues" evidence="9">
    <location>
        <begin position="55"/>
        <end position="67"/>
    </location>
</feature>
<accession>A0AAJ0B3Q4</accession>
<evidence type="ECO:0000256" key="2">
    <source>
        <dbReference type="ARBA" id="ARBA00005635"/>
    </source>
</evidence>
<dbReference type="Pfam" id="PF10156">
    <property type="entry name" value="Med17"/>
    <property type="match status" value="1"/>
</dbReference>
<dbReference type="GO" id="GO:0070847">
    <property type="term" value="C:core mediator complex"/>
    <property type="evidence" value="ECO:0007669"/>
    <property type="project" value="TreeGrafter"/>
</dbReference>
<dbReference type="GO" id="GO:0003712">
    <property type="term" value="F:transcription coregulator activity"/>
    <property type="evidence" value="ECO:0007669"/>
    <property type="project" value="InterPro"/>
</dbReference>
<comment type="subunit">
    <text evidence="8">Component of the Mediator complex.</text>
</comment>
<dbReference type="InterPro" id="IPR019313">
    <property type="entry name" value="Mediator_Med17"/>
</dbReference>
<evidence type="ECO:0000256" key="5">
    <source>
        <dbReference type="ARBA" id="ARBA00023163"/>
    </source>
</evidence>
<comment type="similarity">
    <text evidence="2 8">Belongs to the Mediator complex subunit 17 family.</text>
</comment>
<name>A0AAJ0B3Q4_9PEZI</name>
<evidence type="ECO:0000256" key="9">
    <source>
        <dbReference type="SAM" id="MobiDB-lite"/>
    </source>
</evidence>
<feature type="region of interest" description="Disordered" evidence="9">
    <location>
        <begin position="30"/>
        <end position="74"/>
    </location>
</feature>
<evidence type="ECO:0000256" key="3">
    <source>
        <dbReference type="ARBA" id="ARBA00019610"/>
    </source>
</evidence>
<dbReference type="EMBL" id="MU839848">
    <property type="protein sequence ID" value="KAK1750229.1"/>
    <property type="molecule type" value="Genomic_DNA"/>
</dbReference>
<reference evidence="10" key="1">
    <citation type="submission" date="2023-06" db="EMBL/GenBank/DDBJ databases">
        <title>Genome-scale phylogeny and comparative genomics of the fungal order Sordariales.</title>
        <authorList>
            <consortium name="Lawrence Berkeley National Laboratory"/>
            <person name="Hensen N."/>
            <person name="Bonometti L."/>
            <person name="Westerberg I."/>
            <person name="Brannstrom I.O."/>
            <person name="Guillou S."/>
            <person name="Cros-Aarteil S."/>
            <person name="Calhoun S."/>
            <person name="Haridas S."/>
            <person name="Kuo A."/>
            <person name="Mondo S."/>
            <person name="Pangilinan J."/>
            <person name="Riley R."/>
            <person name="Labutti K."/>
            <person name="Andreopoulos B."/>
            <person name="Lipzen A."/>
            <person name="Chen C."/>
            <person name="Yanf M."/>
            <person name="Daum C."/>
            <person name="Ng V."/>
            <person name="Clum A."/>
            <person name="Steindorff A."/>
            <person name="Ohm R."/>
            <person name="Martin F."/>
            <person name="Silar P."/>
            <person name="Natvig D."/>
            <person name="Lalanne C."/>
            <person name="Gautier V."/>
            <person name="Ament-Velasquez S.L."/>
            <person name="Kruys A."/>
            <person name="Hutchinson M.I."/>
            <person name="Powell A.J."/>
            <person name="Barry K."/>
            <person name="Miller A.N."/>
            <person name="Grigoriev I.V."/>
            <person name="Debuchy R."/>
            <person name="Gladieux P."/>
            <person name="Thoren M.H."/>
            <person name="Johannesson H."/>
        </authorList>
    </citation>
    <scope>NUCLEOTIDE SEQUENCE</scope>
    <source>
        <strain evidence="10">PSN4</strain>
    </source>
</reference>
<dbReference type="Gene3D" id="6.10.250.2620">
    <property type="match status" value="1"/>
</dbReference>
<gene>
    <name evidence="8" type="primary">MED17</name>
    <name evidence="10" type="ORF">QBC47DRAFT_394235</name>
</gene>
<organism evidence="10 11">
    <name type="scientific">Echria macrotheca</name>
    <dbReference type="NCBI Taxonomy" id="438768"/>
    <lineage>
        <taxon>Eukaryota</taxon>
        <taxon>Fungi</taxon>
        <taxon>Dikarya</taxon>
        <taxon>Ascomycota</taxon>
        <taxon>Pezizomycotina</taxon>
        <taxon>Sordariomycetes</taxon>
        <taxon>Sordariomycetidae</taxon>
        <taxon>Sordariales</taxon>
        <taxon>Schizotheciaceae</taxon>
        <taxon>Echria</taxon>
    </lineage>
</organism>
<dbReference type="GO" id="GO:0016592">
    <property type="term" value="C:mediator complex"/>
    <property type="evidence" value="ECO:0007669"/>
    <property type="project" value="InterPro"/>
</dbReference>
<evidence type="ECO:0000313" key="11">
    <source>
        <dbReference type="Proteomes" id="UP001239445"/>
    </source>
</evidence>
<evidence type="ECO:0000256" key="8">
    <source>
        <dbReference type="RuleBase" id="RU364140"/>
    </source>
</evidence>
<evidence type="ECO:0000256" key="4">
    <source>
        <dbReference type="ARBA" id="ARBA00023015"/>
    </source>
</evidence>